<dbReference type="GO" id="GO:0008483">
    <property type="term" value="F:transaminase activity"/>
    <property type="evidence" value="ECO:0007669"/>
    <property type="project" value="UniProtKB-KW"/>
</dbReference>
<reference evidence="4 5" key="1">
    <citation type="submission" date="2019-01" db="EMBL/GenBank/DDBJ databases">
        <authorList>
            <person name="Brito A."/>
        </authorList>
    </citation>
    <scope>NUCLEOTIDE SEQUENCE [LARGE SCALE GENOMIC DNA]</scope>
    <source>
        <strain evidence="4">1</strain>
    </source>
</reference>
<proteinExistence type="predicted"/>
<evidence type="ECO:0000256" key="3">
    <source>
        <dbReference type="ARBA" id="ARBA00022679"/>
    </source>
</evidence>
<name>A0A563W0G0_9CYAN</name>
<keyword evidence="5" id="KW-1185">Reference proteome</keyword>
<gene>
    <name evidence="4" type="ORF">H1P_5270001</name>
</gene>
<evidence type="ECO:0000313" key="4">
    <source>
        <dbReference type="EMBL" id="VEP17013.1"/>
    </source>
</evidence>
<dbReference type="InterPro" id="IPR015424">
    <property type="entry name" value="PyrdxlP-dep_Trfase"/>
</dbReference>
<comment type="cofactor">
    <cofactor evidence="1">
        <name>pyridoxal 5'-phosphate</name>
        <dbReference type="ChEBI" id="CHEBI:597326"/>
    </cofactor>
</comment>
<dbReference type="AlphaFoldDB" id="A0A563W0G0"/>
<evidence type="ECO:0000256" key="2">
    <source>
        <dbReference type="ARBA" id="ARBA00022576"/>
    </source>
</evidence>
<dbReference type="InterPro" id="IPR015422">
    <property type="entry name" value="PyrdxlP-dep_Trfase_small"/>
</dbReference>
<protein>
    <recommendedName>
        <fullName evidence="6">LL-diaminopimelate aminotransferase</fullName>
    </recommendedName>
</protein>
<sequence>MYLWIETPVGKGSTEFALDVLQNTGVVVTPGNAFGEAGEGYVRISLITDCDRLGEVLKRFQQAKIKYQ</sequence>
<organism evidence="4 5">
    <name type="scientific">Hyella patelloides LEGE 07179</name>
    <dbReference type="NCBI Taxonomy" id="945734"/>
    <lineage>
        <taxon>Bacteria</taxon>
        <taxon>Bacillati</taxon>
        <taxon>Cyanobacteriota</taxon>
        <taxon>Cyanophyceae</taxon>
        <taxon>Pleurocapsales</taxon>
        <taxon>Hyellaceae</taxon>
        <taxon>Hyella</taxon>
    </lineage>
</organism>
<dbReference type="Proteomes" id="UP000320055">
    <property type="component" value="Unassembled WGS sequence"/>
</dbReference>
<evidence type="ECO:0000313" key="5">
    <source>
        <dbReference type="Proteomes" id="UP000320055"/>
    </source>
</evidence>
<keyword evidence="2" id="KW-0032">Aminotransferase</keyword>
<evidence type="ECO:0000256" key="1">
    <source>
        <dbReference type="ARBA" id="ARBA00001933"/>
    </source>
</evidence>
<dbReference type="InterPro" id="IPR050881">
    <property type="entry name" value="LL-DAP_aminotransferase"/>
</dbReference>
<dbReference type="PANTHER" id="PTHR42832">
    <property type="entry name" value="AMINO ACID AMINOTRANSFERASE"/>
    <property type="match status" value="1"/>
</dbReference>
<keyword evidence="3" id="KW-0808">Transferase</keyword>
<accession>A0A563W0G0</accession>
<dbReference type="EMBL" id="CAACVJ010000476">
    <property type="protein sequence ID" value="VEP17013.1"/>
    <property type="molecule type" value="Genomic_DNA"/>
</dbReference>
<dbReference type="SUPFAM" id="SSF53383">
    <property type="entry name" value="PLP-dependent transferases"/>
    <property type="match status" value="1"/>
</dbReference>
<dbReference type="Gene3D" id="3.90.1150.10">
    <property type="entry name" value="Aspartate Aminotransferase, domain 1"/>
    <property type="match status" value="1"/>
</dbReference>
<dbReference type="PANTHER" id="PTHR42832:SF3">
    <property type="entry name" value="L-GLUTAMINE--4-(METHYLSULFANYL)-2-OXOBUTANOATE AMINOTRANSFERASE"/>
    <property type="match status" value="1"/>
</dbReference>
<evidence type="ECO:0008006" key="6">
    <source>
        <dbReference type="Google" id="ProtNLM"/>
    </source>
</evidence>